<evidence type="ECO:0000313" key="2">
    <source>
        <dbReference type="Proteomes" id="UP000254508"/>
    </source>
</evidence>
<gene>
    <name evidence="1" type="ORF">DVR09_15940</name>
</gene>
<dbReference type="Proteomes" id="UP000254508">
    <property type="component" value="Plasmid unnamed"/>
</dbReference>
<keyword evidence="2" id="KW-1185">Reference proteome</keyword>
<dbReference type="EMBL" id="CP031358">
    <property type="protein sequence ID" value="AXK43944.1"/>
    <property type="molecule type" value="Genomic_DNA"/>
</dbReference>
<keyword evidence="1" id="KW-0614">Plasmid</keyword>
<evidence type="ECO:0000313" key="1">
    <source>
        <dbReference type="EMBL" id="AXK43944.1"/>
    </source>
</evidence>
<dbReference type="AlphaFoldDB" id="A0A345YJ42"/>
<dbReference type="RefSeq" id="WP_115418257.1">
    <property type="nucleotide sequence ID" value="NZ_CP031358.1"/>
</dbReference>
<protein>
    <submittedName>
        <fullName evidence="1">Uncharacterized protein</fullName>
    </submittedName>
</protein>
<sequence length="126" mass="13800">MAQVAIVKSSDLARENRWDAGFHIALSKLKDRVAELQNTYSASEATAILERVSFADKAPLRVLARTGSANAWSQSMLTSVVKEYPHLSLALIEVNLQSAIARVTEVIERNESYLDALLAIQSNAAE</sequence>
<name>A0A345YJ42_9SPHN</name>
<reference evidence="1 2" key="1">
    <citation type="submission" date="2018-07" db="EMBL/GenBank/DDBJ databases">
        <title>Genome sequence of Erythrobacter strain YH-07, an antagonistic bacterium isolated from Yellow Sea.</title>
        <authorList>
            <person name="Tang T."/>
            <person name="Liu Q."/>
            <person name="Sun X."/>
        </authorList>
    </citation>
    <scope>NUCLEOTIDE SEQUENCE [LARGE SCALE GENOMIC DNA]</scope>
    <source>
        <strain evidence="1 2">YH-07</strain>
        <plasmid evidence="1 2">unnamed</plasmid>
    </source>
</reference>
<accession>A0A345YJ42</accession>
<dbReference type="KEGG" id="err:DVR09_15940"/>
<geneLocation type="plasmid" evidence="1 2">
    <name>unnamed</name>
</geneLocation>
<proteinExistence type="predicted"/>
<organism evidence="1 2">
    <name type="scientific">Erythrobacter aureus</name>
    <dbReference type="NCBI Taxonomy" id="2182384"/>
    <lineage>
        <taxon>Bacteria</taxon>
        <taxon>Pseudomonadati</taxon>
        <taxon>Pseudomonadota</taxon>
        <taxon>Alphaproteobacteria</taxon>
        <taxon>Sphingomonadales</taxon>
        <taxon>Erythrobacteraceae</taxon>
        <taxon>Erythrobacter/Porphyrobacter group</taxon>
        <taxon>Erythrobacter</taxon>
    </lineage>
</organism>